<keyword evidence="2" id="KW-1185">Reference proteome</keyword>
<proteinExistence type="predicted"/>
<accession>A0A3D8IYR5</accession>
<evidence type="ECO:0008006" key="3">
    <source>
        <dbReference type="Google" id="ProtNLM"/>
    </source>
</evidence>
<gene>
    <name evidence="1" type="ORF">CQA66_08345</name>
</gene>
<evidence type="ECO:0000313" key="2">
    <source>
        <dbReference type="Proteomes" id="UP000256424"/>
    </source>
</evidence>
<comment type="caution">
    <text evidence="1">The sequence shown here is derived from an EMBL/GenBank/DDBJ whole genome shotgun (WGS) entry which is preliminary data.</text>
</comment>
<name>A0A3D8IYR5_9HELI</name>
<dbReference type="Gene3D" id="1.10.10.60">
    <property type="entry name" value="Homeodomain-like"/>
    <property type="match status" value="1"/>
</dbReference>
<evidence type="ECO:0000313" key="1">
    <source>
        <dbReference type="EMBL" id="RDU70408.1"/>
    </source>
</evidence>
<dbReference type="Proteomes" id="UP000256424">
    <property type="component" value="Unassembled WGS sequence"/>
</dbReference>
<organism evidence="1 2">
    <name type="scientific">Helicobacter aurati</name>
    <dbReference type="NCBI Taxonomy" id="137778"/>
    <lineage>
        <taxon>Bacteria</taxon>
        <taxon>Pseudomonadati</taxon>
        <taxon>Campylobacterota</taxon>
        <taxon>Epsilonproteobacteria</taxon>
        <taxon>Campylobacterales</taxon>
        <taxon>Helicobacteraceae</taxon>
        <taxon>Helicobacter</taxon>
    </lineage>
</organism>
<protein>
    <recommendedName>
        <fullName evidence="3">HTH psq-type domain-containing protein</fullName>
    </recommendedName>
</protein>
<reference evidence="1 2" key="1">
    <citation type="submission" date="2018-04" db="EMBL/GenBank/DDBJ databases">
        <title>Novel Campyloabacter and Helicobacter Species and Strains.</title>
        <authorList>
            <person name="Mannion A.J."/>
            <person name="Shen Z."/>
            <person name="Fox J.G."/>
        </authorList>
    </citation>
    <scope>NUCLEOTIDE SEQUENCE [LARGE SCALE GENOMIC DNA]</scope>
    <source>
        <strain evidence="1 2">MIT 97-5075</strain>
    </source>
</reference>
<dbReference type="AlphaFoldDB" id="A0A3D8IYR5"/>
<dbReference type="EMBL" id="NXLW01000020">
    <property type="protein sequence ID" value="RDU70408.1"/>
    <property type="molecule type" value="Genomic_DNA"/>
</dbReference>
<sequence>MTKYQTGLYSVEELAKEYNVRKSAINNYIKKHNVKIITEAHNAISDFKRGFSEVSKIANDDNLQIVNPTLLVDEIFDIVKKQNPKFANDFNVIFEKVVKASSKILDGDVDSKDIKNITSAFRDMNDVLQVIPKPPAIAQQININKEQRKNNHEHKPFNVMLEIVECNEHKDK</sequence>